<organism evidence="6 7">
    <name type="scientific">Amycolatopsis ultiminotia</name>
    <dbReference type="NCBI Taxonomy" id="543629"/>
    <lineage>
        <taxon>Bacteria</taxon>
        <taxon>Bacillati</taxon>
        <taxon>Actinomycetota</taxon>
        <taxon>Actinomycetes</taxon>
        <taxon>Pseudonocardiales</taxon>
        <taxon>Pseudonocardiaceae</taxon>
        <taxon>Amycolatopsis</taxon>
    </lineage>
</organism>
<feature type="modified residue" description="4-aspartylphosphate" evidence="2">
    <location>
        <position position="51"/>
    </location>
</feature>
<keyword evidence="2" id="KW-0597">Phosphoprotein</keyword>
<evidence type="ECO:0000313" key="6">
    <source>
        <dbReference type="EMBL" id="GAA3583474.1"/>
    </source>
</evidence>
<dbReference type="CDD" id="cd00383">
    <property type="entry name" value="trans_reg_C"/>
    <property type="match status" value="1"/>
</dbReference>
<dbReference type="InterPro" id="IPR011006">
    <property type="entry name" value="CheY-like_superfamily"/>
</dbReference>
<dbReference type="Pfam" id="PF00072">
    <property type="entry name" value="Response_reg"/>
    <property type="match status" value="1"/>
</dbReference>
<dbReference type="PROSITE" id="PS51755">
    <property type="entry name" value="OMPR_PHOB"/>
    <property type="match status" value="1"/>
</dbReference>
<keyword evidence="1 3" id="KW-0238">DNA-binding</keyword>
<dbReference type="Proteomes" id="UP001500689">
    <property type="component" value="Unassembled WGS sequence"/>
</dbReference>
<dbReference type="PANTHER" id="PTHR48111">
    <property type="entry name" value="REGULATOR OF RPOS"/>
    <property type="match status" value="1"/>
</dbReference>
<dbReference type="SMART" id="SM00448">
    <property type="entry name" value="REC"/>
    <property type="match status" value="1"/>
</dbReference>
<dbReference type="Gene3D" id="3.40.50.2300">
    <property type="match status" value="1"/>
</dbReference>
<gene>
    <name evidence="6" type="ORF">GCM10022222_80310</name>
</gene>
<dbReference type="PROSITE" id="PS50110">
    <property type="entry name" value="RESPONSE_REGULATORY"/>
    <property type="match status" value="1"/>
</dbReference>
<dbReference type="SUPFAM" id="SSF46894">
    <property type="entry name" value="C-terminal effector domain of the bipartite response regulators"/>
    <property type="match status" value="1"/>
</dbReference>
<dbReference type="PANTHER" id="PTHR48111:SF36">
    <property type="entry name" value="TRANSCRIPTIONAL REGULATORY PROTEIN CUTR"/>
    <property type="match status" value="1"/>
</dbReference>
<feature type="domain" description="Response regulatory" evidence="4">
    <location>
        <begin position="2"/>
        <end position="116"/>
    </location>
</feature>
<dbReference type="Gene3D" id="1.10.10.10">
    <property type="entry name" value="Winged helix-like DNA-binding domain superfamily/Winged helix DNA-binding domain"/>
    <property type="match status" value="1"/>
</dbReference>
<proteinExistence type="predicted"/>
<dbReference type="Pfam" id="PF00486">
    <property type="entry name" value="Trans_reg_C"/>
    <property type="match status" value="1"/>
</dbReference>
<sequence length="227" mass="24570">MRVLLTEDDADLLLAVSTSLRGALLAVDTATDLAAADLALSVNAYDCAVFDRMLPDGDALDHVGRRRSAWLVPVPVLFLTALSTPADVVAGLGVGDDYLAKPFEMAELIGRVLSLCRRAPAPSAPAVLHCGDLELDAGRREVRRAGVLLTLTRTEFTVLKLLLEHHPAPVGHRLLLRHGWDEMANPSSNVLPVLIRQLRSKLRNPPMIENVRGIGYRITAGEGPRGR</sequence>
<dbReference type="InterPro" id="IPR001867">
    <property type="entry name" value="OmpR/PhoB-type_DNA-bd"/>
</dbReference>
<feature type="domain" description="OmpR/PhoB-type" evidence="5">
    <location>
        <begin position="125"/>
        <end position="220"/>
    </location>
</feature>
<dbReference type="SMART" id="SM00862">
    <property type="entry name" value="Trans_reg_C"/>
    <property type="match status" value="1"/>
</dbReference>
<dbReference type="InterPro" id="IPR016032">
    <property type="entry name" value="Sig_transdc_resp-reg_C-effctor"/>
</dbReference>
<dbReference type="InterPro" id="IPR036388">
    <property type="entry name" value="WH-like_DNA-bd_sf"/>
</dbReference>
<comment type="caution">
    <text evidence="6">The sequence shown here is derived from an EMBL/GenBank/DDBJ whole genome shotgun (WGS) entry which is preliminary data.</text>
</comment>
<evidence type="ECO:0000256" key="1">
    <source>
        <dbReference type="ARBA" id="ARBA00023125"/>
    </source>
</evidence>
<evidence type="ECO:0000256" key="3">
    <source>
        <dbReference type="PROSITE-ProRule" id="PRU01091"/>
    </source>
</evidence>
<feature type="DNA-binding region" description="OmpR/PhoB-type" evidence="3">
    <location>
        <begin position="125"/>
        <end position="220"/>
    </location>
</feature>
<reference evidence="7" key="1">
    <citation type="journal article" date="2019" name="Int. J. Syst. Evol. Microbiol.">
        <title>The Global Catalogue of Microorganisms (GCM) 10K type strain sequencing project: providing services to taxonomists for standard genome sequencing and annotation.</title>
        <authorList>
            <consortium name="The Broad Institute Genomics Platform"/>
            <consortium name="The Broad Institute Genome Sequencing Center for Infectious Disease"/>
            <person name="Wu L."/>
            <person name="Ma J."/>
        </authorList>
    </citation>
    <scope>NUCLEOTIDE SEQUENCE [LARGE SCALE GENOMIC DNA]</scope>
    <source>
        <strain evidence="7">JCM 16898</strain>
    </source>
</reference>
<name>A0ABP6YIY4_9PSEU</name>
<keyword evidence="7" id="KW-1185">Reference proteome</keyword>
<evidence type="ECO:0000256" key="2">
    <source>
        <dbReference type="PROSITE-ProRule" id="PRU00169"/>
    </source>
</evidence>
<accession>A0ABP6YIY4</accession>
<protein>
    <submittedName>
        <fullName evidence="6">Response regulator transcription factor</fullName>
    </submittedName>
</protein>
<dbReference type="InterPro" id="IPR039420">
    <property type="entry name" value="WalR-like"/>
</dbReference>
<evidence type="ECO:0000259" key="5">
    <source>
        <dbReference type="PROSITE" id="PS51755"/>
    </source>
</evidence>
<evidence type="ECO:0000313" key="7">
    <source>
        <dbReference type="Proteomes" id="UP001500689"/>
    </source>
</evidence>
<evidence type="ECO:0000259" key="4">
    <source>
        <dbReference type="PROSITE" id="PS50110"/>
    </source>
</evidence>
<dbReference type="SUPFAM" id="SSF52172">
    <property type="entry name" value="CheY-like"/>
    <property type="match status" value="1"/>
</dbReference>
<dbReference type="InterPro" id="IPR001789">
    <property type="entry name" value="Sig_transdc_resp-reg_receiver"/>
</dbReference>
<dbReference type="RefSeq" id="WP_344868719.1">
    <property type="nucleotide sequence ID" value="NZ_BAAAZN010000028.1"/>
</dbReference>
<dbReference type="EMBL" id="BAAAZN010000028">
    <property type="protein sequence ID" value="GAA3583474.1"/>
    <property type="molecule type" value="Genomic_DNA"/>
</dbReference>